<dbReference type="Proteomes" id="UP000671879">
    <property type="component" value="Chromosome"/>
</dbReference>
<protein>
    <submittedName>
        <fullName evidence="9">Aquaporin family protein</fullName>
    </submittedName>
</protein>
<gene>
    <name evidence="9" type="ORF">KAR29_11980</name>
</gene>
<dbReference type="Gene3D" id="1.20.1080.10">
    <property type="entry name" value="Glycerol uptake facilitator protein"/>
    <property type="match status" value="1"/>
</dbReference>
<sequence>MTNLFGEFVGTFVLCSFGCGVVADVLLKKSKGEGAGWMEINVGWGLAVMMGVFAAVSTGAPQADINPAVTMAKVFMGVYSMSHALTTMVAQTAGGFAAGCVVWLIYLPHWKVTEDKGAKLGIFSTGPAILDPVANFLCEFIVTIFLVLGIFFIVKSAEGQTIPFWAVPYLVGGLVCALGMSFGGPTGYAINPARDLGPRLAHAALPIAGKGGSDWGYAWIPVAAPLCGGAVAFFIGRAIGIL</sequence>
<evidence type="ECO:0000313" key="9">
    <source>
        <dbReference type="EMBL" id="QTX32017.1"/>
    </source>
</evidence>
<evidence type="ECO:0000256" key="6">
    <source>
        <dbReference type="ARBA" id="ARBA00023136"/>
    </source>
</evidence>
<dbReference type="SUPFAM" id="SSF81338">
    <property type="entry name" value="Aquaporin-like"/>
    <property type="match status" value="1"/>
</dbReference>
<evidence type="ECO:0000256" key="1">
    <source>
        <dbReference type="ARBA" id="ARBA00004141"/>
    </source>
</evidence>
<dbReference type="GO" id="GO:0015254">
    <property type="term" value="F:glycerol channel activity"/>
    <property type="evidence" value="ECO:0007669"/>
    <property type="project" value="TreeGrafter"/>
</dbReference>
<dbReference type="InterPro" id="IPR023271">
    <property type="entry name" value="Aquaporin-like"/>
</dbReference>
<dbReference type="EMBL" id="CP072943">
    <property type="protein sequence ID" value="QTX32017.1"/>
    <property type="molecule type" value="Genomic_DNA"/>
</dbReference>
<dbReference type="GO" id="GO:0005886">
    <property type="term" value="C:plasma membrane"/>
    <property type="evidence" value="ECO:0007669"/>
    <property type="project" value="TreeGrafter"/>
</dbReference>
<evidence type="ECO:0000256" key="7">
    <source>
        <dbReference type="RuleBase" id="RU000477"/>
    </source>
</evidence>
<comment type="similarity">
    <text evidence="2 7">Belongs to the MIP/aquaporin (TC 1.A.8) family.</text>
</comment>
<keyword evidence="10" id="KW-1185">Reference proteome</keyword>
<feature type="transmembrane region" description="Helical" evidence="8">
    <location>
        <begin position="216"/>
        <end position="236"/>
    </location>
</feature>
<dbReference type="InterPro" id="IPR050363">
    <property type="entry name" value="MIP/Aquaporin"/>
</dbReference>
<evidence type="ECO:0000256" key="5">
    <source>
        <dbReference type="ARBA" id="ARBA00022989"/>
    </source>
</evidence>
<dbReference type="RefSeq" id="WP_274373222.1">
    <property type="nucleotide sequence ID" value="NZ_CP072943.1"/>
</dbReference>
<dbReference type="InterPro" id="IPR000425">
    <property type="entry name" value="MIP"/>
</dbReference>
<evidence type="ECO:0000256" key="8">
    <source>
        <dbReference type="SAM" id="Phobius"/>
    </source>
</evidence>
<evidence type="ECO:0000256" key="4">
    <source>
        <dbReference type="ARBA" id="ARBA00022692"/>
    </source>
</evidence>
<organism evidence="9 10">
    <name type="scientific">Aminithiophilus ramosus</name>
    <dbReference type="NCBI Taxonomy" id="3029084"/>
    <lineage>
        <taxon>Bacteria</taxon>
        <taxon>Thermotogati</taxon>
        <taxon>Synergistota</taxon>
        <taxon>Synergistia</taxon>
        <taxon>Synergistales</taxon>
        <taxon>Aminithiophilaceae</taxon>
        <taxon>Aminithiophilus</taxon>
    </lineage>
</organism>
<keyword evidence="6 8" id="KW-0472">Membrane</keyword>
<keyword evidence="3 7" id="KW-0813">Transport</keyword>
<keyword evidence="5 8" id="KW-1133">Transmembrane helix</keyword>
<feature type="transmembrane region" description="Helical" evidence="8">
    <location>
        <begin position="166"/>
        <end position="190"/>
    </location>
</feature>
<dbReference type="Pfam" id="PF00230">
    <property type="entry name" value="MIP"/>
    <property type="match status" value="1"/>
</dbReference>
<name>A0A9Q7ALV5_9BACT</name>
<proteinExistence type="inferred from homology"/>
<evidence type="ECO:0000313" key="10">
    <source>
        <dbReference type="Proteomes" id="UP000671879"/>
    </source>
</evidence>
<accession>A0A9Q7ALV5</accession>
<dbReference type="PRINTS" id="PR00783">
    <property type="entry name" value="MINTRINSICP"/>
</dbReference>
<dbReference type="AlphaFoldDB" id="A0A9Q7ALV5"/>
<feature type="transmembrane region" description="Helical" evidence="8">
    <location>
        <begin position="84"/>
        <end position="106"/>
    </location>
</feature>
<feature type="transmembrane region" description="Helical" evidence="8">
    <location>
        <begin position="42"/>
        <end position="63"/>
    </location>
</feature>
<comment type="subcellular location">
    <subcellularLocation>
        <location evidence="1">Membrane</location>
        <topology evidence="1">Multi-pass membrane protein</topology>
    </subcellularLocation>
</comment>
<dbReference type="PANTHER" id="PTHR43829">
    <property type="entry name" value="AQUAPORIN OR AQUAGLYCEROPORIN RELATED"/>
    <property type="match status" value="1"/>
</dbReference>
<dbReference type="PANTHER" id="PTHR43829:SF9">
    <property type="entry name" value="AQUAPORIN-9"/>
    <property type="match status" value="1"/>
</dbReference>
<evidence type="ECO:0000256" key="3">
    <source>
        <dbReference type="ARBA" id="ARBA00022448"/>
    </source>
</evidence>
<feature type="transmembrane region" description="Helical" evidence="8">
    <location>
        <begin position="133"/>
        <end position="154"/>
    </location>
</feature>
<dbReference type="KEGG" id="aram:KAR29_11980"/>
<keyword evidence="4 7" id="KW-0812">Transmembrane</keyword>
<reference evidence="10" key="1">
    <citation type="submission" date="2021-04" db="EMBL/GenBank/DDBJ databases">
        <title>A novel Synergistetes isolate from a pyrite-forming mixed culture.</title>
        <authorList>
            <person name="Bunk B."/>
            <person name="Sproer C."/>
            <person name="Spring S."/>
            <person name="Pester M."/>
        </authorList>
    </citation>
    <scope>NUCLEOTIDE SEQUENCE [LARGE SCALE GENOMIC DNA]</scope>
    <source>
        <strain evidence="10">J.5.4.2-T.3.5.2</strain>
    </source>
</reference>
<evidence type="ECO:0000256" key="2">
    <source>
        <dbReference type="ARBA" id="ARBA00006175"/>
    </source>
</evidence>